<organism evidence="2 3">
    <name type="scientific">Microbacterium tenebrionis</name>
    <dbReference type="NCBI Taxonomy" id="2830665"/>
    <lineage>
        <taxon>Bacteria</taxon>
        <taxon>Bacillati</taxon>
        <taxon>Actinomycetota</taxon>
        <taxon>Actinomycetes</taxon>
        <taxon>Micrococcales</taxon>
        <taxon>Microbacteriaceae</taxon>
        <taxon>Microbacterium</taxon>
    </lineage>
</organism>
<dbReference type="EMBL" id="JAGTTM010000003">
    <property type="protein sequence ID" value="MCC2029956.1"/>
    <property type="molecule type" value="Genomic_DNA"/>
</dbReference>
<gene>
    <name evidence="2" type="ORF">KEC56_10595</name>
</gene>
<accession>A0A9X1LQD5</accession>
<sequence>MRCPCTSGDTYDGCCGPILSGAIAAPTAVRLMRSRFTAFVTGDAEHLLRSWHPSTRPAGIDLDPDIRWTRLDILDTVAGGPFDADGVVEFAAFFREDGAPGSMRERSRFVRENRTWLYLDGRLDV</sequence>
<evidence type="ECO:0000313" key="3">
    <source>
        <dbReference type="Proteomes" id="UP001139289"/>
    </source>
</evidence>
<dbReference type="SUPFAM" id="SSF54427">
    <property type="entry name" value="NTF2-like"/>
    <property type="match status" value="1"/>
</dbReference>
<comment type="caution">
    <text evidence="2">The sequence shown here is derived from an EMBL/GenBank/DDBJ whole genome shotgun (WGS) entry which is preliminary data.</text>
</comment>
<dbReference type="InterPro" id="IPR048469">
    <property type="entry name" value="YchJ-like_M"/>
</dbReference>
<reference evidence="2" key="1">
    <citation type="submission" date="2021-04" db="EMBL/GenBank/DDBJ databases">
        <title>Microbacterium tenobrionis sp. nov. and Microbacterium allomyrinae sp. nov., isolated from larvae of Tenobrio molitor and Allomyrina dichotoma, respectively.</title>
        <authorList>
            <person name="Lee S.D."/>
        </authorList>
    </citation>
    <scope>NUCLEOTIDE SEQUENCE</scope>
    <source>
        <strain evidence="2">YMB-B2</strain>
    </source>
</reference>
<name>A0A9X1LQD5_9MICO</name>
<dbReference type="AlphaFoldDB" id="A0A9X1LQD5"/>
<proteinExistence type="predicted"/>
<dbReference type="Gene3D" id="3.10.450.50">
    <property type="match status" value="1"/>
</dbReference>
<evidence type="ECO:0000259" key="1">
    <source>
        <dbReference type="Pfam" id="PF17775"/>
    </source>
</evidence>
<feature type="domain" description="YchJ-like middle NTF2-like" evidence="1">
    <location>
        <begin position="27"/>
        <end position="121"/>
    </location>
</feature>
<keyword evidence="3" id="KW-1185">Reference proteome</keyword>
<protein>
    <recommendedName>
        <fullName evidence="1">YchJ-like middle NTF2-like domain-containing protein</fullName>
    </recommendedName>
</protein>
<dbReference type="InterPro" id="IPR032710">
    <property type="entry name" value="NTF2-like_dom_sf"/>
</dbReference>
<evidence type="ECO:0000313" key="2">
    <source>
        <dbReference type="EMBL" id="MCC2029956.1"/>
    </source>
</evidence>
<dbReference type="Pfam" id="PF17775">
    <property type="entry name" value="YchJ_M-like"/>
    <property type="match status" value="1"/>
</dbReference>
<dbReference type="RefSeq" id="WP_227530922.1">
    <property type="nucleotide sequence ID" value="NZ_JAGTTM010000003.1"/>
</dbReference>
<dbReference type="Proteomes" id="UP001139289">
    <property type="component" value="Unassembled WGS sequence"/>
</dbReference>